<organism evidence="6 7">
    <name type="scientific">Candidatus Kerfeldbacteria bacterium RIFCSPLOWO2_01_FULL_48_11</name>
    <dbReference type="NCBI Taxonomy" id="1798543"/>
    <lineage>
        <taxon>Bacteria</taxon>
        <taxon>Candidatus Kerfeldiibacteriota</taxon>
    </lineage>
</organism>
<dbReference type="Gene3D" id="1.10.287.310">
    <property type="match status" value="1"/>
</dbReference>
<gene>
    <name evidence="5" type="primary">rpmC</name>
    <name evidence="6" type="ORF">A2898_00205</name>
</gene>
<evidence type="ECO:0000256" key="4">
    <source>
        <dbReference type="ARBA" id="ARBA00035204"/>
    </source>
</evidence>
<evidence type="ECO:0000313" key="7">
    <source>
        <dbReference type="Proteomes" id="UP000179164"/>
    </source>
</evidence>
<dbReference type="InterPro" id="IPR001854">
    <property type="entry name" value="Ribosomal_uL29"/>
</dbReference>
<evidence type="ECO:0000313" key="6">
    <source>
        <dbReference type="EMBL" id="OGY84377.1"/>
    </source>
</evidence>
<dbReference type="AlphaFoldDB" id="A0A1G2B827"/>
<evidence type="ECO:0000256" key="5">
    <source>
        <dbReference type="HAMAP-Rule" id="MF_00374"/>
    </source>
</evidence>
<evidence type="ECO:0000256" key="3">
    <source>
        <dbReference type="ARBA" id="ARBA00023274"/>
    </source>
</evidence>
<dbReference type="GO" id="GO:0005840">
    <property type="term" value="C:ribosome"/>
    <property type="evidence" value="ECO:0007669"/>
    <property type="project" value="UniProtKB-KW"/>
</dbReference>
<accession>A0A1G2B827</accession>
<dbReference type="EMBL" id="MHKE01000008">
    <property type="protein sequence ID" value="OGY84377.1"/>
    <property type="molecule type" value="Genomic_DNA"/>
</dbReference>
<dbReference type="GO" id="GO:0006412">
    <property type="term" value="P:translation"/>
    <property type="evidence" value="ECO:0007669"/>
    <property type="project" value="UniProtKB-UniRule"/>
</dbReference>
<sequence>MAPSESHVKSLKELHRTLSQQREKLRDARFRVASKQLKDVRSIRKLRMQIAQTLTTLNATRTTHHKP</sequence>
<keyword evidence="2 5" id="KW-0689">Ribosomal protein</keyword>
<keyword evidence="3 5" id="KW-0687">Ribonucleoprotein</keyword>
<dbReference type="Pfam" id="PF00831">
    <property type="entry name" value="Ribosomal_L29"/>
    <property type="match status" value="1"/>
</dbReference>
<dbReference type="SUPFAM" id="SSF46561">
    <property type="entry name" value="Ribosomal protein L29 (L29p)"/>
    <property type="match status" value="1"/>
</dbReference>
<evidence type="ECO:0000256" key="1">
    <source>
        <dbReference type="ARBA" id="ARBA00009254"/>
    </source>
</evidence>
<dbReference type="Proteomes" id="UP000179164">
    <property type="component" value="Unassembled WGS sequence"/>
</dbReference>
<dbReference type="GO" id="GO:1990904">
    <property type="term" value="C:ribonucleoprotein complex"/>
    <property type="evidence" value="ECO:0007669"/>
    <property type="project" value="UniProtKB-KW"/>
</dbReference>
<comment type="caution">
    <text evidence="6">The sequence shown here is derived from an EMBL/GenBank/DDBJ whole genome shotgun (WGS) entry which is preliminary data.</text>
</comment>
<comment type="similarity">
    <text evidence="1 5">Belongs to the universal ribosomal protein uL29 family.</text>
</comment>
<dbReference type="InterPro" id="IPR036049">
    <property type="entry name" value="Ribosomal_uL29_sf"/>
</dbReference>
<proteinExistence type="inferred from homology"/>
<dbReference type="HAMAP" id="MF_00374">
    <property type="entry name" value="Ribosomal_uL29"/>
    <property type="match status" value="1"/>
</dbReference>
<dbReference type="STRING" id="1798543.A2898_00205"/>
<dbReference type="NCBIfam" id="TIGR00012">
    <property type="entry name" value="L29"/>
    <property type="match status" value="1"/>
</dbReference>
<dbReference type="GO" id="GO:0003735">
    <property type="term" value="F:structural constituent of ribosome"/>
    <property type="evidence" value="ECO:0007669"/>
    <property type="project" value="InterPro"/>
</dbReference>
<reference evidence="6 7" key="1">
    <citation type="journal article" date="2016" name="Nat. Commun.">
        <title>Thousands of microbial genomes shed light on interconnected biogeochemical processes in an aquifer system.</title>
        <authorList>
            <person name="Anantharaman K."/>
            <person name="Brown C.T."/>
            <person name="Hug L.A."/>
            <person name="Sharon I."/>
            <person name="Castelle C.J."/>
            <person name="Probst A.J."/>
            <person name="Thomas B.C."/>
            <person name="Singh A."/>
            <person name="Wilkins M.J."/>
            <person name="Karaoz U."/>
            <person name="Brodie E.L."/>
            <person name="Williams K.H."/>
            <person name="Hubbard S.S."/>
            <person name="Banfield J.F."/>
        </authorList>
    </citation>
    <scope>NUCLEOTIDE SEQUENCE [LARGE SCALE GENOMIC DNA]</scope>
</reference>
<name>A0A1G2B827_9BACT</name>
<evidence type="ECO:0000256" key="2">
    <source>
        <dbReference type="ARBA" id="ARBA00022980"/>
    </source>
</evidence>
<protein>
    <recommendedName>
        <fullName evidence="4 5">Large ribosomal subunit protein uL29</fullName>
    </recommendedName>
</protein>